<comment type="caution">
    <text evidence="2">The sequence shown here is derived from an EMBL/GenBank/DDBJ whole genome shotgun (WGS) entry which is preliminary data.</text>
</comment>
<name>A0ABD7N262_9ENTR</name>
<organism evidence="2 3">
    <name type="scientific">Klebsiella quasipneumoniae</name>
    <dbReference type="NCBI Taxonomy" id="1463165"/>
    <lineage>
        <taxon>Bacteria</taxon>
        <taxon>Pseudomonadati</taxon>
        <taxon>Pseudomonadota</taxon>
        <taxon>Gammaproteobacteria</taxon>
        <taxon>Enterobacterales</taxon>
        <taxon>Enterobacteriaceae</taxon>
        <taxon>Klebsiella/Raoultella group</taxon>
        <taxon>Klebsiella</taxon>
        <taxon>Klebsiella pneumoniae complex</taxon>
    </lineage>
</organism>
<accession>A0ABD7N262</accession>
<feature type="compositionally biased region" description="Basic and acidic residues" evidence="1">
    <location>
        <begin position="85"/>
        <end position="114"/>
    </location>
</feature>
<evidence type="ECO:0000313" key="2">
    <source>
        <dbReference type="EMBL" id="SSF74047.1"/>
    </source>
</evidence>
<gene>
    <name evidence="2" type="ORF">SAMEA23995918_02237</name>
</gene>
<sequence length="121" mass="13405">MSGTVHIRLKHPHGIIFDLANDRKVALKGSDFHLRGLEKGILTCGFGKTQVKDTDWEEVLAIYPSMVEDLVRKGVLIYENDAASAEDHAQDNTEVRHGREPVDVKNDKTIKTEEAPAGEVA</sequence>
<reference evidence="2 3" key="1">
    <citation type="submission" date="2018-07" db="EMBL/GenBank/DDBJ databases">
        <authorList>
            <consortium name="Pathogen Informatics"/>
        </authorList>
    </citation>
    <scope>NUCLEOTIDE SEQUENCE [LARGE SCALE GENOMIC DNA]</scope>
    <source>
        <strain evidence="2 3">4300STDY6636950</strain>
    </source>
</reference>
<protein>
    <submittedName>
        <fullName evidence="2">Uncharacterized protein</fullName>
    </submittedName>
</protein>
<feature type="region of interest" description="Disordered" evidence="1">
    <location>
        <begin position="83"/>
        <end position="121"/>
    </location>
</feature>
<proteinExistence type="predicted"/>
<dbReference type="EMBL" id="UFBM01000012">
    <property type="protein sequence ID" value="SSF74047.1"/>
    <property type="molecule type" value="Genomic_DNA"/>
</dbReference>
<dbReference type="RefSeq" id="WP_114260590.1">
    <property type="nucleotide sequence ID" value="NZ_UFBM01000012.1"/>
</dbReference>
<evidence type="ECO:0000313" key="3">
    <source>
        <dbReference type="Proteomes" id="UP000252079"/>
    </source>
</evidence>
<dbReference type="AlphaFoldDB" id="A0ABD7N262"/>
<evidence type="ECO:0000256" key="1">
    <source>
        <dbReference type="SAM" id="MobiDB-lite"/>
    </source>
</evidence>
<dbReference type="Proteomes" id="UP000252079">
    <property type="component" value="Unassembled WGS sequence"/>
</dbReference>